<reference evidence="9 10" key="1">
    <citation type="submission" date="2017-06" db="EMBL/GenBank/DDBJ databases">
        <authorList>
            <person name="Kim H.J."/>
            <person name="Triplett B.A."/>
        </authorList>
    </citation>
    <scope>NUCLEOTIDE SEQUENCE [LARGE SCALE GENOMIC DNA]</scope>
    <source>
        <strain evidence="9 10">CGMCC 4.2132</strain>
    </source>
</reference>
<dbReference type="InterPro" id="IPR014043">
    <property type="entry name" value="Acyl_transferase_dom"/>
</dbReference>
<dbReference type="SMART" id="SM00823">
    <property type="entry name" value="PKS_PP"/>
    <property type="match status" value="1"/>
</dbReference>
<dbReference type="FunFam" id="3.40.47.10:FF:000019">
    <property type="entry name" value="Polyketide synthase type I"/>
    <property type="match status" value="1"/>
</dbReference>
<evidence type="ECO:0000256" key="6">
    <source>
        <dbReference type="SAM" id="MobiDB-lite"/>
    </source>
</evidence>
<dbReference type="Pfam" id="PF00698">
    <property type="entry name" value="Acyl_transf_1"/>
    <property type="match status" value="1"/>
</dbReference>
<evidence type="ECO:0000256" key="4">
    <source>
        <dbReference type="ARBA" id="ARBA00023268"/>
    </source>
</evidence>
<dbReference type="EMBL" id="FZOD01000045">
    <property type="protein sequence ID" value="SNT45402.1"/>
    <property type="molecule type" value="Genomic_DNA"/>
</dbReference>
<dbReference type="InterPro" id="IPR018201">
    <property type="entry name" value="Ketoacyl_synth_AS"/>
</dbReference>
<dbReference type="SUPFAM" id="SSF52151">
    <property type="entry name" value="FabD/lysophospholipase-like"/>
    <property type="match status" value="1"/>
</dbReference>
<dbReference type="Gene3D" id="3.30.70.3290">
    <property type="match status" value="1"/>
</dbReference>
<dbReference type="Proteomes" id="UP000198282">
    <property type="component" value="Unassembled WGS sequence"/>
</dbReference>
<evidence type="ECO:0000313" key="9">
    <source>
        <dbReference type="EMBL" id="SNT45402.1"/>
    </source>
</evidence>
<dbReference type="SUPFAM" id="SSF55048">
    <property type="entry name" value="Probable ACP-binding domain of malonyl-CoA ACP transacylase"/>
    <property type="match status" value="1"/>
</dbReference>
<dbReference type="SUPFAM" id="SSF53901">
    <property type="entry name" value="Thiolase-like"/>
    <property type="match status" value="1"/>
</dbReference>
<feature type="region of interest" description="Disordered" evidence="6">
    <location>
        <begin position="1"/>
        <end position="23"/>
    </location>
</feature>
<feature type="domain" description="Carrier" evidence="7">
    <location>
        <begin position="39"/>
        <end position="114"/>
    </location>
</feature>
<organism evidence="9 10">
    <name type="scientific">Streptosporangium subroseum</name>
    <dbReference type="NCBI Taxonomy" id="106412"/>
    <lineage>
        <taxon>Bacteria</taxon>
        <taxon>Bacillati</taxon>
        <taxon>Actinomycetota</taxon>
        <taxon>Actinomycetes</taxon>
        <taxon>Streptosporangiales</taxon>
        <taxon>Streptosporangiaceae</taxon>
        <taxon>Streptosporangium</taxon>
    </lineage>
</organism>
<dbReference type="SUPFAM" id="SSF51735">
    <property type="entry name" value="NAD(P)-binding Rossmann-fold domains"/>
    <property type="match status" value="2"/>
</dbReference>
<dbReference type="Pfam" id="PF08659">
    <property type="entry name" value="KR"/>
    <property type="match status" value="1"/>
</dbReference>
<feature type="domain" description="Ketosynthase family 3 (KS3)" evidence="8">
    <location>
        <begin position="132"/>
        <end position="556"/>
    </location>
</feature>
<dbReference type="Pfam" id="PF02801">
    <property type="entry name" value="Ketoacyl-synt_C"/>
    <property type="match status" value="1"/>
</dbReference>
<dbReference type="GO" id="GO:0006633">
    <property type="term" value="P:fatty acid biosynthetic process"/>
    <property type="evidence" value="ECO:0007669"/>
    <property type="project" value="InterPro"/>
</dbReference>
<keyword evidence="1" id="KW-0596">Phosphopantetheine</keyword>
<dbReference type="PANTHER" id="PTHR43775:SF51">
    <property type="entry name" value="INACTIVE PHENOLPHTHIOCEROL SYNTHESIS POLYKETIDE SYNTHASE TYPE I PKS1-RELATED"/>
    <property type="match status" value="1"/>
</dbReference>
<keyword evidence="3 9" id="KW-0808">Transferase</keyword>
<dbReference type="Pfam" id="PF16197">
    <property type="entry name" value="KAsynt_C_assoc"/>
    <property type="match status" value="1"/>
</dbReference>
<dbReference type="InterPro" id="IPR020806">
    <property type="entry name" value="PKS_PP-bd"/>
</dbReference>
<dbReference type="FunFam" id="3.40.366.10:FF:000002">
    <property type="entry name" value="Probable polyketide synthase 2"/>
    <property type="match status" value="1"/>
</dbReference>
<dbReference type="Gene3D" id="3.40.47.10">
    <property type="match status" value="1"/>
</dbReference>
<evidence type="ECO:0000256" key="2">
    <source>
        <dbReference type="ARBA" id="ARBA00022553"/>
    </source>
</evidence>
<dbReference type="InterPro" id="IPR009081">
    <property type="entry name" value="PP-bd_ACP"/>
</dbReference>
<dbReference type="InterPro" id="IPR016036">
    <property type="entry name" value="Malonyl_transacylase_ACP-bd"/>
</dbReference>
<dbReference type="InterPro" id="IPR013968">
    <property type="entry name" value="PKS_KR"/>
</dbReference>
<dbReference type="SUPFAM" id="SSF47336">
    <property type="entry name" value="ACP-like"/>
    <property type="match status" value="1"/>
</dbReference>
<dbReference type="PROSITE" id="PS52004">
    <property type="entry name" value="KS3_2"/>
    <property type="match status" value="1"/>
</dbReference>
<accession>A0A239MTD4</accession>
<dbReference type="GO" id="GO:0031177">
    <property type="term" value="F:phosphopantetheine binding"/>
    <property type="evidence" value="ECO:0007669"/>
    <property type="project" value="InterPro"/>
</dbReference>
<feature type="non-terminal residue" evidence="9">
    <location>
        <position position="1537"/>
    </location>
</feature>
<dbReference type="SMART" id="SM00827">
    <property type="entry name" value="PKS_AT"/>
    <property type="match status" value="1"/>
</dbReference>
<dbReference type="InterPro" id="IPR050091">
    <property type="entry name" value="PKS_NRPS_Biosynth_Enz"/>
</dbReference>
<gene>
    <name evidence="9" type="ORF">SAMN05216276_10451</name>
</gene>
<evidence type="ECO:0000313" key="10">
    <source>
        <dbReference type="Proteomes" id="UP000198282"/>
    </source>
</evidence>
<dbReference type="InterPro" id="IPR014030">
    <property type="entry name" value="Ketoacyl_synth_N"/>
</dbReference>
<dbReference type="Pfam" id="PF18369">
    <property type="entry name" value="PKS_DE"/>
    <property type="match status" value="1"/>
</dbReference>
<evidence type="ECO:0000256" key="3">
    <source>
        <dbReference type="ARBA" id="ARBA00022679"/>
    </source>
</evidence>
<feature type="compositionally biased region" description="Low complexity" evidence="6">
    <location>
        <begin position="8"/>
        <end position="22"/>
    </location>
</feature>
<dbReference type="SMART" id="SM00825">
    <property type="entry name" value="PKS_KS"/>
    <property type="match status" value="1"/>
</dbReference>
<name>A0A239MTD4_9ACTN</name>
<keyword evidence="4" id="KW-0511">Multifunctional enzyme</keyword>
<dbReference type="InterPro" id="IPR036291">
    <property type="entry name" value="NAD(P)-bd_dom_sf"/>
</dbReference>
<dbReference type="SMART" id="SM00822">
    <property type="entry name" value="PKS_KR"/>
    <property type="match status" value="1"/>
</dbReference>
<dbReference type="PANTHER" id="PTHR43775">
    <property type="entry name" value="FATTY ACID SYNTHASE"/>
    <property type="match status" value="1"/>
</dbReference>
<protein>
    <submittedName>
        <fullName evidence="9">Acyl transferase domain-containing protein</fullName>
    </submittedName>
</protein>
<keyword evidence="10" id="KW-1185">Reference proteome</keyword>
<dbReference type="SMART" id="SM01294">
    <property type="entry name" value="PKS_PP_betabranch"/>
    <property type="match status" value="1"/>
</dbReference>
<dbReference type="CDD" id="cd08952">
    <property type="entry name" value="KR_1_SDR_x"/>
    <property type="match status" value="1"/>
</dbReference>
<dbReference type="InterPro" id="IPR041618">
    <property type="entry name" value="PKS_DE"/>
</dbReference>
<dbReference type="NCBIfam" id="NF045894">
    <property type="entry name" value="PKS_plus_SDR"/>
    <property type="match status" value="1"/>
</dbReference>
<dbReference type="FunFam" id="1.10.1200.10:FF:000007">
    <property type="entry name" value="Probable polyketide synthase pks17"/>
    <property type="match status" value="1"/>
</dbReference>
<dbReference type="InterPro" id="IPR016039">
    <property type="entry name" value="Thiolase-like"/>
</dbReference>
<dbReference type="InterPro" id="IPR014031">
    <property type="entry name" value="Ketoacyl_synth_C"/>
</dbReference>
<dbReference type="Gene3D" id="3.40.366.10">
    <property type="entry name" value="Malonyl-Coenzyme A Acyl Carrier Protein, domain 2"/>
    <property type="match status" value="1"/>
</dbReference>
<dbReference type="GO" id="GO:0004312">
    <property type="term" value="F:fatty acid synthase activity"/>
    <property type="evidence" value="ECO:0007669"/>
    <property type="project" value="TreeGrafter"/>
</dbReference>
<dbReference type="InterPro" id="IPR036736">
    <property type="entry name" value="ACP-like_sf"/>
</dbReference>
<dbReference type="Gene3D" id="6.10.140.1830">
    <property type="match status" value="1"/>
</dbReference>
<dbReference type="Pfam" id="PF00550">
    <property type="entry name" value="PP-binding"/>
    <property type="match status" value="1"/>
</dbReference>
<dbReference type="InterPro" id="IPR057326">
    <property type="entry name" value="KR_dom"/>
</dbReference>
<evidence type="ECO:0000259" key="8">
    <source>
        <dbReference type="PROSITE" id="PS52004"/>
    </source>
</evidence>
<dbReference type="Pfam" id="PF00109">
    <property type="entry name" value="ketoacyl-synt"/>
    <property type="match status" value="1"/>
</dbReference>
<evidence type="ECO:0000256" key="5">
    <source>
        <dbReference type="ARBA" id="ARBA00023315"/>
    </source>
</evidence>
<keyword evidence="2" id="KW-0597">Phosphoprotein</keyword>
<keyword evidence="5" id="KW-0012">Acyltransferase</keyword>
<dbReference type="Gene3D" id="3.40.50.720">
    <property type="entry name" value="NAD(P)-binding Rossmann-like Domain"/>
    <property type="match status" value="1"/>
</dbReference>
<proteinExistence type="predicted"/>
<evidence type="ECO:0000259" key="7">
    <source>
        <dbReference type="PROSITE" id="PS50075"/>
    </source>
</evidence>
<dbReference type="PROSITE" id="PS50075">
    <property type="entry name" value="CARRIER"/>
    <property type="match status" value="1"/>
</dbReference>
<dbReference type="Gene3D" id="1.10.1200.10">
    <property type="entry name" value="ACP-like"/>
    <property type="match status" value="1"/>
</dbReference>
<dbReference type="InterPro" id="IPR020841">
    <property type="entry name" value="PKS_Beta-ketoAc_synthase_dom"/>
</dbReference>
<dbReference type="PROSITE" id="PS00606">
    <property type="entry name" value="KS3_1"/>
    <property type="match status" value="1"/>
</dbReference>
<evidence type="ECO:0000256" key="1">
    <source>
        <dbReference type="ARBA" id="ARBA00022450"/>
    </source>
</evidence>
<sequence length="1537" mass="159123">MSSSGDFGAPTPTGDGAGTAAGSELRRRLAGLPAPEAQRMLTGLVTELAAAALRRPPGEPVAADGTFFETGFDSLTAVELHSRLVAATGLALPVTLAFDYPTPAALARHLHAELLGLAPERIDIDAAVGHADELIAIVGMACRFPGGVRSSEALWRLVESEADAIGEFPADRGWDLDALYSADPDQPGTSYTRHGGFLYDAAEFDADFFGINPREALAMDAQQRLVLETSWEALERAGIPPETLREQRVGVFVGAETQEYGPRLQDADGLEGYLLTGNAASVASGRVSYTLGLQGPALTIDTACSSSLVALHLAAQALRQGECEMALAGGVAVMASPASFVAFSRQRGLAADGRCKPFAAAADGTGWAEGVGMLLVERLSSAQAAGRRILAVIRGSAVNQDGASNGLTAPNGPSQQRVIRQALANARLEAADVDAVEAHGTGTMLGDPVEAQALLATYGRDRAGTPLWLGSLKSNIGHAQAAAGVGGVIKMVQAIQHGLLPKTLHVDEPTPHVDWSAGTVRLLTEAQPWPETDRPRRAAVSSFGMSGTNVHLILEAPPTGEPAAAAPEPGTPAAGVFALPVSGRTPEALAGQAANLLGRLDEPDADLADLGFSLATTRTHFAHRAVVFGADREQVARGLAALAAGDPSAQVVTGAVAPGRTAFLFTGQGSQRVAMGRELYATQPVFATAFDEAGWYLDLQLDRPLADALADEELLGRTEYAQPTIFAVEVALLALVRHWGLTPDVLVGHSIGEIAVAYAAGVLSLADAAALVGARGRLMQALPAGGAMLAVQAGESDVHAAFPDVDIAAVNGPDAVVVSGSEAEIGRVAAVAAERGWKTTRLRTSHAFHSRLMEPMLAEFRRVLRFLTFREPKLPIVSTVTGRLVESGQWSDPEYWVEQVRSPVRFADALAALDGVTNYVELGPDAVLTALARQAAPEAVCVPLLRRDRDEAATAIAALAALHVHGATVDWPALFPHARVVDLPTYEFQRQHFWLENGPARPGASDPGDAGFWAAVDRADLPALAAELGVDTAAVAGVLPALVSWRTRSRERSLIDGWRYRITWKPVTDLAEAVPRGTWALVGDDALGLAEALTGMGAEVVVVPVGDRADLAVRLGELAPAGVLVLPSAALAGVLAVVQALADIESGAPLWLVTRGAVAAGRADGAPDVAQAAKWGLGRVIGLEHPERWGGLLDLPETLDARAVTRLGAVLAGGLGVEDQVVVRSGGVLVRRLGHAPASVAPAWRPRGTVLVTGGTGGLGAEVARWAAANGAERLVLVSRRGVDAPGAEALLAELPNAEVHACDLADRSAVEALLAVVGTVDAVVHAAGVGEDAELADADAAHLNRVLSGKVDGALHLDALVGDVDAFVVFSSISGAWGSRGQAAYGAANAALDALVERRRAAGRPGTAIAWGPWARIGMAADQGETELLRRQGLPPLAPAQAIAALAGAVGAGDSTITVADVRWAEFVPLFAAARARPLFDDLVEAEVPAVAGTVFSTFGQRLAGLAVGDRERLVVEVVRTHVAAVLGHASSEAVA</sequence>
<dbReference type="InterPro" id="IPR001227">
    <property type="entry name" value="Ac_transferase_dom_sf"/>
</dbReference>
<dbReference type="InterPro" id="IPR016035">
    <property type="entry name" value="Acyl_Trfase/lysoPLipase"/>
</dbReference>
<dbReference type="InterPro" id="IPR032821">
    <property type="entry name" value="PKS_assoc"/>
</dbReference>
<dbReference type="GO" id="GO:0004315">
    <property type="term" value="F:3-oxoacyl-[acyl-carrier-protein] synthase activity"/>
    <property type="evidence" value="ECO:0007669"/>
    <property type="project" value="InterPro"/>
</dbReference>
<dbReference type="CDD" id="cd00833">
    <property type="entry name" value="PKS"/>
    <property type="match status" value="1"/>
</dbReference>